<reference evidence="2" key="3">
    <citation type="journal article" date="2017" name="Nature">
        <title>Genome sequence of the progenitor of the wheat D genome Aegilops tauschii.</title>
        <authorList>
            <person name="Luo M.C."/>
            <person name="Gu Y.Q."/>
            <person name="Puiu D."/>
            <person name="Wang H."/>
            <person name="Twardziok S.O."/>
            <person name="Deal K.R."/>
            <person name="Huo N."/>
            <person name="Zhu T."/>
            <person name="Wang L."/>
            <person name="Wang Y."/>
            <person name="McGuire P.E."/>
            <person name="Liu S."/>
            <person name="Long H."/>
            <person name="Ramasamy R.K."/>
            <person name="Rodriguez J.C."/>
            <person name="Van S.L."/>
            <person name="Yuan L."/>
            <person name="Wang Z."/>
            <person name="Xia Z."/>
            <person name="Xiao L."/>
            <person name="Anderson O.D."/>
            <person name="Ouyang S."/>
            <person name="Liang Y."/>
            <person name="Zimin A.V."/>
            <person name="Pertea G."/>
            <person name="Qi P."/>
            <person name="Bennetzen J.L."/>
            <person name="Dai X."/>
            <person name="Dawson M.W."/>
            <person name="Muller H.G."/>
            <person name="Kugler K."/>
            <person name="Rivarola-Duarte L."/>
            <person name="Spannagl M."/>
            <person name="Mayer K.F.X."/>
            <person name="Lu F.H."/>
            <person name="Bevan M.W."/>
            <person name="Leroy P."/>
            <person name="Li P."/>
            <person name="You F.M."/>
            <person name="Sun Q."/>
            <person name="Liu Z."/>
            <person name="Lyons E."/>
            <person name="Wicker T."/>
            <person name="Salzberg S.L."/>
            <person name="Devos K.M."/>
            <person name="Dvorak J."/>
        </authorList>
    </citation>
    <scope>NUCLEOTIDE SEQUENCE [LARGE SCALE GENOMIC DNA]</scope>
    <source>
        <strain evidence="2">cv. AL8/78</strain>
    </source>
</reference>
<feature type="signal peptide" evidence="1">
    <location>
        <begin position="1"/>
        <end position="21"/>
    </location>
</feature>
<evidence type="ECO:0000313" key="3">
    <source>
        <dbReference type="Proteomes" id="UP000015105"/>
    </source>
</evidence>
<reference evidence="2" key="5">
    <citation type="journal article" date="2021" name="G3 (Bethesda)">
        <title>Aegilops tauschii genome assembly Aet v5.0 features greater sequence contiguity and improved annotation.</title>
        <authorList>
            <person name="Wang L."/>
            <person name="Zhu T."/>
            <person name="Rodriguez J.C."/>
            <person name="Deal K.R."/>
            <person name="Dubcovsky J."/>
            <person name="McGuire P.E."/>
            <person name="Lux T."/>
            <person name="Spannagl M."/>
            <person name="Mayer K.F.X."/>
            <person name="Baldrich P."/>
            <person name="Meyers B.C."/>
            <person name="Huo N."/>
            <person name="Gu Y.Q."/>
            <person name="Zhou H."/>
            <person name="Devos K.M."/>
            <person name="Bennetzen J.L."/>
            <person name="Unver T."/>
            <person name="Budak H."/>
            <person name="Gulick P.J."/>
            <person name="Galiba G."/>
            <person name="Kalapos B."/>
            <person name="Nelson D.R."/>
            <person name="Li P."/>
            <person name="You F.M."/>
            <person name="Luo M.C."/>
            <person name="Dvorak J."/>
        </authorList>
    </citation>
    <scope>NUCLEOTIDE SEQUENCE [LARGE SCALE GENOMIC DNA]</scope>
    <source>
        <strain evidence="2">cv. AL8/78</strain>
    </source>
</reference>
<organism evidence="2 3">
    <name type="scientific">Aegilops tauschii subsp. strangulata</name>
    <name type="common">Goatgrass</name>
    <dbReference type="NCBI Taxonomy" id="200361"/>
    <lineage>
        <taxon>Eukaryota</taxon>
        <taxon>Viridiplantae</taxon>
        <taxon>Streptophyta</taxon>
        <taxon>Embryophyta</taxon>
        <taxon>Tracheophyta</taxon>
        <taxon>Spermatophyta</taxon>
        <taxon>Magnoliopsida</taxon>
        <taxon>Liliopsida</taxon>
        <taxon>Poales</taxon>
        <taxon>Poaceae</taxon>
        <taxon>BOP clade</taxon>
        <taxon>Pooideae</taxon>
        <taxon>Triticodae</taxon>
        <taxon>Triticeae</taxon>
        <taxon>Triticinae</taxon>
        <taxon>Aegilops</taxon>
    </lineage>
</organism>
<keyword evidence="3" id="KW-1185">Reference proteome</keyword>
<feature type="chain" id="PRO_5019252364" evidence="1">
    <location>
        <begin position="22"/>
        <end position="57"/>
    </location>
</feature>
<name>A0A453FA23_AEGTS</name>
<proteinExistence type="predicted"/>
<evidence type="ECO:0000313" key="2">
    <source>
        <dbReference type="EnsemblPlants" id="AET3Gv20621400.20"/>
    </source>
</evidence>
<keyword evidence="1" id="KW-0732">Signal</keyword>
<sequence>MMHASFHSFCVVFSFINLCFSSSHMQVLYETLIRQDELLAYIEKQDKNKFRKKRFCF</sequence>
<reference evidence="3" key="1">
    <citation type="journal article" date="2014" name="Science">
        <title>Ancient hybridizations among the ancestral genomes of bread wheat.</title>
        <authorList>
            <consortium name="International Wheat Genome Sequencing Consortium,"/>
            <person name="Marcussen T."/>
            <person name="Sandve S.R."/>
            <person name="Heier L."/>
            <person name="Spannagl M."/>
            <person name="Pfeifer M."/>
            <person name="Jakobsen K.S."/>
            <person name="Wulff B.B."/>
            <person name="Steuernagel B."/>
            <person name="Mayer K.F."/>
            <person name="Olsen O.A."/>
        </authorList>
    </citation>
    <scope>NUCLEOTIDE SEQUENCE [LARGE SCALE GENOMIC DNA]</scope>
    <source>
        <strain evidence="3">cv. AL8/78</strain>
    </source>
</reference>
<dbReference type="Proteomes" id="UP000015105">
    <property type="component" value="Chromosome 3D"/>
</dbReference>
<dbReference type="Gramene" id="AET3Gv20621400.20">
    <property type="protein sequence ID" value="AET3Gv20621400.20"/>
    <property type="gene ID" value="AET3Gv20621400"/>
</dbReference>
<protein>
    <submittedName>
        <fullName evidence="2">Uncharacterized protein</fullName>
    </submittedName>
</protein>
<accession>A0A453FA23</accession>
<dbReference type="AlphaFoldDB" id="A0A453FA23"/>
<reference evidence="2" key="4">
    <citation type="submission" date="2019-03" db="UniProtKB">
        <authorList>
            <consortium name="EnsemblPlants"/>
        </authorList>
    </citation>
    <scope>IDENTIFICATION</scope>
</reference>
<dbReference type="EnsemblPlants" id="AET3Gv20621400.20">
    <property type="protein sequence ID" value="AET3Gv20621400.20"/>
    <property type="gene ID" value="AET3Gv20621400"/>
</dbReference>
<evidence type="ECO:0000256" key="1">
    <source>
        <dbReference type="SAM" id="SignalP"/>
    </source>
</evidence>
<reference evidence="3" key="2">
    <citation type="journal article" date="2017" name="Nat. Plants">
        <title>The Aegilops tauschii genome reveals multiple impacts of transposons.</title>
        <authorList>
            <person name="Zhao G."/>
            <person name="Zou C."/>
            <person name="Li K."/>
            <person name="Wang K."/>
            <person name="Li T."/>
            <person name="Gao L."/>
            <person name="Zhang X."/>
            <person name="Wang H."/>
            <person name="Yang Z."/>
            <person name="Liu X."/>
            <person name="Jiang W."/>
            <person name="Mao L."/>
            <person name="Kong X."/>
            <person name="Jiao Y."/>
            <person name="Jia J."/>
        </authorList>
    </citation>
    <scope>NUCLEOTIDE SEQUENCE [LARGE SCALE GENOMIC DNA]</scope>
    <source>
        <strain evidence="3">cv. AL8/78</strain>
    </source>
</reference>